<organism evidence="2 3">
    <name type="scientific">Aspergillus lucknowensis</name>
    <dbReference type="NCBI Taxonomy" id="176173"/>
    <lineage>
        <taxon>Eukaryota</taxon>
        <taxon>Fungi</taxon>
        <taxon>Dikarya</taxon>
        <taxon>Ascomycota</taxon>
        <taxon>Pezizomycotina</taxon>
        <taxon>Eurotiomycetes</taxon>
        <taxon>Eurotiomycetidae</taxon>
        <taxon>Eurotiales</taxon>
        <taxon>Aspergillaceae</taxon>
        <taxon>Aspergillus</taxon>
        <taxon>Aspergillus subgen. Nidulantes</taxon>
    </lineage>
</organism>
<evidence type="ECO:0000313" key="3">
    <source>
        <dbReference type="Proteomes" id="UP001610432"/>
    </source>
</evidence>
<dbReference type="Proteomes" id="UP001610432">
    <property type="component" value="Unassembled WGS sequence"/>
</dbReference>
<dbReference type="GeneID" id="98148033"/>
<proteinExistence type="predicted"/>
<accession>A0ABR4LTE8</accession>
<dbReference type="EMBL" id="JBFXLQ010000019">
    <property type="protein sequence ID" value="KAL2867404.1"/>
    <property type="molecule type" value="Genomic_DNA"/>
</dbReference>
<gene>
    <name evidence="2" type="ORF">BJX67DRAFT_381110</name>
</gene>
<feature type="chain" id="PRO_5046382273" evidence="1">
    <location>
        <begin position="18"/>
        <end position="176"/>
    </location>
</feature>
<dbReference type="RefSeq" id="XP_070886383.1">
    <property type="nucleotide sequence ID" value="XM_071032961.1"/>
</dbReference>
<protein>
    <submittedName>
        <fullName evidence="2">Uncharacterized protein</fullName>
    </submittedName>
</protein>
<feature type="signal peptide" evidence="1">
    <location>
        <begin position="1"/>
        <end position="17"/>
    </location>
</feature>
<comment type="caution">
    <text evidence="2">The sequence shown here is derived from an EMBL/GenBank/DDBJ whole genome shotgun (WGS) entry which is preliminary data.</text>
</comment>
<evidence type="ECO:0000256" key="1">
    <source>
        <dbReference type="SAM" id="SignalP"/>
    </source>
</evidence>
<keyword evidence="1" id="KW-0732">Signal</keyword>
<name>A0ABR4LTE8_9EURO</name>
<keyword evidence="3" id="KW-1185">Reference proteome</keyword>
<evidence type="ECO:0000313" key="2">
    <source>
        <dbReference type="EMBL" id="KAL2867404.1"/>
    </source>
</evidence>
<sequence>MYARAISLLAILPLATAICPGYNYAFFEVNGWHSTTTVDCTLKVSGNCDNVCDCQFWGCGLKGSVNRVLVNGLWYDCRNDANKGKCGPEDGVSPPAQLANRAPESCCRNDGGRNLEEGRIGPKRAAAIEETNAILDRHIEEYEQASEEERAPLQRRHALEIEEAMKREAAAGALDV</sequence>
<reference evidence="2 3" key="1">
    <citation type="submission" date="2024-07" db="EMBL/GenBank/DDBJ databases">
        <title>Section-level genome sequencing and comparative genomics of Aspergillus sections Usti and Cavernicolus.</title>
        <authorList>
            <consortium name="Lawrence Berkeley National Laboratory"/>
            <person name="Nybo J.L."/>
            <person name="Vesth T.C."/>
            <person name="Theobald S."/>
            <person name="Frisvad J.C."/>
            <person name="Larsen T.O."/>
            <person name="Kjaerboelling I."/>
            <person name="Rothschild-Mancinelli K."/>
            <person name="Lyhne E.K."/>
            <person name="Kogle M.E."/>
            <person name="Barry K."/>
            <person name="Clum A."/>
            <person name="Na H."/>
            <person name="Ledsgaard L."/>
            <person name="Lin J."/>
            <person name="Lipzen A."/>
            <person name="Kuo A."/>
            <person name="Riley R."/>
            <person name="Mondo S."/>
            <person name="Labutti K."/>
            <person name="Haridas S."/>
            <person name="Pangalinan J."/>
            <person name="Salamov A.A."/>
            <person name="Simmons B.A."/>
            <person name="Magnuson J.K."/>
            <person name="Chen J."/>
            <person name="Drula E."/>
            <person name="Henrissat B."/>
            <person name="Wiebenga A."/>
            <person name="Lubbers R.J."/>
            <person name="Gomes A.C."/>
            <person name="Macurrencykelacurrency M.R."/>
            <person name="Stajich J."/>
            <person name="Grigoriev I.V."/>
            <person name="Mortensen U.H."/>
            <person name="De Vries R.P."/>
            <person name="Baker S.E."/>
            <person name="Andersen M.R."/>
        </authorList>
    </citation>
    <scope>NUCLEOTIDE SEQUENCE [LARGE SCALE GENOMIC DNA]</scope>
    <source>
        <strain evidence="2 3">CBS 449.75</strain>
    </source>
</reference>